<dbReference type="PANTHER" id="PTHR31876:SF26">
    <property type="entry name" value="PROTEIN LIKE COV 2"/>
    <property type="match status" value="1"/>
</dbReference>
<dbReference type="AlphaFoldDB" id="A0A382WTT1"/>
<organism evidence="2">
    <name type="scientific">marine metagenome</name>
    <dbReference type="NCBI Taxonomy" id="408172"/>
    <lineage>
        <taxon>unclassified sequences</taxon>
        <taxon>metagenomes</taxon>
        <taxon>ecological metagenomes</taxon>
    </lineage>
</organism>
<dbReference type="InterPro" id="IPR007462">
    <property type="entry name" value="COV1-like"/>
</dbReference>
<proteinExistence type="predicted"/>
<keyword evidence="1" id="KW-0812">Transmembrane</keyword>
<dbReference type="Pfam" id="PF04367">
    <property type="entry name" value="DUF502"/>
    <property type="match status" value="1"/>
</dbReference>
<gene>
    <name evidence="2" type="ORF">METZ01_LOCUS414854</name>
</gene>
<protein>
    <recommendedName>
        <fullName evidence="3">DUF502 domain-containing protein</fullName>
    </recommendedName>
</protein>
<sequence length="119" mass="13229">MAALKKYIIAGLLVWLPFAATVVIVKLVIDLLDKTILLLPPEWHPVALLGFSIPGFGIILALSILLLTGMLAANLFGRRFVEIWERILNKIPLVRSIYSSTKQISNTIFDPSGKSFRKV</sequence>
<dbReference type="EMBL" id="UINC01162311">
    <property type="protein sequence ID" value="SVD62000.1"/>
    <property type="molecule type" value="Genomic_DNA"/>
</dbReference>
<reference evidence="2" key="1">
    <citation type="submission" date="2018-05" db="EMBL/GenBank/DDBJ databases">
        <authorList>
            <person name="Lanie J.A."/>
            <person name="Ng W.-L."/>
            <person name="Kazmierczak K.M."/>
            <person name="Andrzejewski T.M."/>
            <person name="Davidsen T.M."/>
            <person name="Wayne K.J."/>
            <person name="Tettelin H."/>
            <person name="Glass J.I."/>
            <person name="Rusch D."/>
            <person name="Podicherti R."/>
            <person name="Tsui H.-C.T."/>
            <person name="Winkler M.E."/>
        </authorList>
    </citation>
    <scope>NUCLEOTIDE SEQUENCE</scope>
</reference>
<evidence type="ECO:0000256" key="1">
    <source>
        <dbReference type="SAM" id="Phobius"/>
    </source>
</evidence>
<keyword evidence="1" id="KW-1133">Transmembrane helix</keyword>
<evidence type="ECO:0008006" key="3">
    <source>
        <dbReference type="Google" id="ProtNLM"/>
    </source>
</evidence>
<accession>A0A382WTT1</accession>
<keyword evidence="1" id="KW-0472">Membrane</keyword>
<evidence type="ECO:0000313" key="2">
    <source>
        <dbReference type="EMBL" id="SVD62000.1"/>
    </source>
</evidence>
<feature type="transmembrane region" description="Helical" evidence="1">
    <location>
        <begin position="49"/>
        <end position="76"/>
    </location>
</feature>
<dbReference type="PANTHER" id="PTHR31876">
    <property type="entry name" value="COV-LIKE PROTEIN 1"/>
    <property type="match status" value="1"/>
</dbReference>
<name>A0A382WTT1_9ZZZZ</name>
<feature type="transmembrane region" description="Helical" evidence="1">
    <location>
        <begin position="7"/>
        <end position="29"/>
    </location>
</feature>
<feature type="non-terminal residue" evidence="2">
    <location>
        <position position="119"/>
    </location>
</feature>